<evidence type="ECO:0000259" key="4">
    <source>
        <dbReference type="PROSITE" id="PS01124"/>
    </source>
</evidence>
<dbReference type="EMBL" id="PDUD01000018">
    <property type="protein sequence ID" value="PHN06273.1"/>
    <property type="molecule type" value="Genomic_DNA"/>
</dbReference>
<keyword evidence="3" id="KW-0804">Transcription</keyword>
<feature type="domain" description="HTH araC/xylS-type" evidence="4">
    <location>
        <begin position="193"/>
        <end position="291"/>
    </location>
</feature>
<sequence length="293" mass="34039">MNGSFLVKILSMELIFDKIHVPHRHSFIVRKHHHDDRPPRIHSHKNFELNFVVTGSGKRIVGNNISSFEDGDLVLLGPDLPHCWDAFNSQKDGSTSSIVIHFYEDLISSDFFNIPELEEVKELLKKASVGIWFKGRKIRQIAGCLERLVTLQGLESYIELLKVFNLLLQMDDYEYLSDTAYSPSFVKDLEKVKLVYKYVFQNIQNGIRQEEAAALLHMTPGAFCRYFKKKTNRTFMDYVKSVRIRLAAKMLAETDKAISQICYESGYNNIANFNHQFRSIMQKTPSDYRKVFR</sequence>
<dbReference type="GO" id="GO:0003700">
    <property type="term" value="F:DNA-binding transcription factor activity"/>
    <property type="evidence" value="ECO:0007669"/>
    <property type="project" value="InterPro"/>
</dbReference>
<dbReference type="OrthoDB" id="4480133at2"/>
<dbReference type="PANTHER" id="PTHR43280">
    <property type="entry name" value="ARAC-FAMILY TRANSCRIPTIONAL REGULATOR"/>
    <property type="match status" value="1"/>
</dbReference>
<dbReference type="Pfam" id="PF12833">
    <property type="entry name" value="HTH_18"/>
    <property type="match status" value="1"/>
</dbReference>
<dbReference type="Gene3D" id="1.10.10.60">
    <property type="entry name" value="Homeodomain-like"/>
    <property type="match status" value="2"/>
</dbReference>
<keyword evidence="1" id="KW-0805">Transcription regulation</keyword>
<dbReference type="PANTHER" id="PTHR43280:SF27">
    <property type="entry name" value="TRANSCRIPTIONAL REGULATOR MTLR"/>
    <property type="match status" value="1"/>
</dbReference>
<keyword evidence="2" id="KW-0238">DNA-binding</keyword>
<dbReference type="AlphaFoldDB" id="A0A2D0NER3"/>
<dbReference type="InterPro" id="IPR014710">
    <property type="entry name" value="RmlC-like_jellyroll"/>
</dbReference>
<dbReference type="PROSITE" id="PS01124">
    <property type="entry name" value="HTH_ARAC_FAMILY_2"/>
    <property type="match status" value="1"/>
</dbReference>
<dbReference type="SUPFAM" id="SSF46689">
    <property type="entry name" value="Homeodomain-like"/>
    <property type="match status" value="2"/>
</dbReference>
<dbReference type="GO" id="GO:0043565">
    <property type="term" value="F:sequence-specific DNA binding"/>
    <property type="evidence" value="ECO:0007669"/>
    <property type="project" value="InterPro"/>
</dbReference>
<dbReference type="Gene3D" id="2.60.120.10">
    <property type="entry name" value="Jelly Rolls"/>
    <property type="match status" value="1"/>
</dbReference>
<accession>A0A2D0NER3</accession>
<dbReference type="InterPro" id="IPR018062">
    <property type="entry name" value="HTH_AraC-typ_CS"/>
</dbReference>
<dbReference type="InterPro" id="IPR018060">
    <property type="entry name" value="HTH_AraC"/>
</dbReference>
<comment type="caution">
    <text evidence="5">The sequence shown here is derived from an EMBL/GenBank/DDBJ whole genome shotgun (WGS) entry which is preliminary data.</text>
</comment>
<dbReference type="InterPro" id="IPR011051">
    <property type="entry name" value="RmlC_Cupin_sf"/>
</dbReference>
<keyword evidence="6" id="KW-1185">Reference proteome</keyword>
<dbReference type="PROSITE" id="PS00041">
    <property type="entry name" value="HTH_ARAC_FAMILY_1"/>
    <property type="match status" value="1"/>
</dbReference>
<evidence type="ECO:0000256" key="3">
    <source>
        <dbReference type="ARBA" id="ARBA00023163"/>
    </source>
</evidence>
<dbReference type="SMART" id="SM00342">
    <property type="entry name" value="HTH_ARAC"/>
    <property type="match status" value="1"/>
</dbReference>
<reference evidence="5 6" key="1">
    <citation type="submission" date="2017-10" db="EMBL/GenBank/DDBJ databases">
        <title>The draft genome sequence of Lewinella nigricans NBRC 102662.</title>
        <authorList>
            <person name="Wang K."/>
        </authorList>
    </citation>
    <scope>NUCLEOTIDE SEQUENCE [LARGE SCALE GENOMIC DNA]</scope>
    <source>
        <strain evidence="5 6">NBRC 102662</strain>
    </source>
</reference>
<evidence type="ECO:0000256" key="2">
    <source>
        <dbReference type="ARBA" id="ARBA00023125"/>
    </source>
</evidence>
<name>A0A2D0NER3_FLAN2</name>
<evidence type="ECO:0000256" key="1">
    <source>
        <dbReference type="ARBA" id="ARBA00023015"/>
    </source>
</evidence>
<dbReference type="InterPro" id="IPR009057">
    <property type="entry name" value="Homeodomain-like_sf"/>
</dbReference>
<evidence type="ECO:0000313" key="5">
    <source>
        <dbReference type="EMBL" id="PHN06273.1"/>
    </source>
</evidence>
<evidence type="ECO:0000313" key="6">
    <source>
        <dbReference type="Proteomes" id="UP000223913"/>
    </source>
</evidence>
<dbReference type="SUPFAM" id="SSF51182">
    <property type="entry name" value="RmlC-like cupins"/>
    <property type="match status" value="1"/>
</dbReference>
<gene>
    <name evidence="5" type="ORF">CRP01_11915</name>
</gene>
<dbReference type="Proteomes" id="UP000223913">
    <property type="component" value="Unassembled WGS sequence"/>
</dbReference>
<organism evidence="5 6">
    <name type="scientific">Flavilitoribacter nigricans (strain ATCC 23147 / DSM 23189 / NBRC 102662 / NCIMB 1420 / SS-2)</name>
    <name type="common">Lewinella nigricans</name>
    <dbReference type="NCBI Taxonomy" id="1122177"/>
    <lineage>
        <taxon>Bacteria</taxon>
        <taxon>Pseudomonadati</taxon>
        <taxon>Bacteroidota</taxon>
        <taxon>Saprospiria</taxon>
        <taxon>Saprospirales</taxon>
        <taxon>Lewinellaceae</taxon>
        <taxon>Flavilitoribacter</taxon>
    </lineage>
</organism>
<protein>
    <recommendedName>
        <fullName evidence="4">HTH araC/xylS-type domain-containing protein</fullName>
    </recommendedName>
</protein>
<proteinExistence type="predicted"/>